<dbReference type="InterPro" id="IPR050109">
    <property type="entry name" value="HTH-type_TetR-like_transc_reg"/>
</dbReference>
<dbReference type="GO" id="GO:0000976">
    <property type="term" value="F:transcription cis-regulatory region binding"/>
    <property type="evidence" value="ECO:0007669"/>
    <property type="project" value="TreeGrafter"/>
</dbReference>
<accession>A0A916UP15</accession>
<organism evidence="4 5">
    <name type="scientific">Undibacterium terreum</name>
    <dbReference type="NCBI Taxonomy" id="1224302"/>
    <lineage>
        <taxon>Bacteria</taxon>
        <taxon>Pseudomonadati</taxon>
        <taxon>Pseudomonadota</taxon>
        <taxon>Betaproteobacteria</taxon>
        <taxon>Burkholderiales</taxon>
        <taxon>Oxalobacteraceae</taxon>
        <taxon>Undibacterium</taxon>
    </lineage>
</organism>
<feature type="domain" description="HTH tetR-type" evidence="3">
    <location>
        <begin position="8"/>
        <end position="68"/>
    </location>
</feature>
<feature type="DNA-binding region" description="H-T-H motif" evidence="2">
    <location>
        <begin position="31"/>
        <end position="50"/>
    </location>
</feature>
<dbReference type="EMBL" id="BMED01000003">
    <property type="protein sequence ID" value="GGC81356.1"/>
    <property type="molecule type" value="Genomic_DNA"/>
</dbReference>
<comment type="caution">
    <text evidence="4">The sequence shown here is derived from an EMBL/GenBank/DDBJ whole genome shotgun (WGS) entry which is preliminary data.</text>
</comment>
<dbReference type="InterPro" id="IPR009057">
    <property type="entry name" value="Homeodomain-like_sf"/>
</dbReference>
<dbReference type="Gene3D" id="1.10.357.10">
    <property type="entry name" value="Tetracycline Repressor, domain 2"/>
    <property type="match status" value="1"/>
</dbReference>
<keyword evidence="1 2" id="KW-0238">DNA-binding</keyword>
<evidence type="ECO:0000313" key="5">
    <source>
        <dbReference type="Proteomes" id="UP000637423"/>
    </source>
</evidence>
<sequence>MSSVNDLSGKKRAILVAAEKCFAMQSYEGVSIRDIAHEAQVPIALVGYYFGAKNELYHAIYEHRSSYIAERLSELHKARLHTDPDMAVSAIIAAFITPVLKLNEEPDGVNFSRMVMRGVIDQHEASARITREFYDPMAKEFIAALSSALPAAPVETIFWCYQFALGALLHHVVDTRIERLSEGRCPARNAAVAAPHLQRFITAGIRAAALSSTYTPNQEYPA</sequence>
<protein>
    <submittedName>
        <fullName evidence="4">TetR family transcriptional regulator</fullName>
    </submittedName>
</protein>
<proteinExistence type="predicted"/>
<name>A0A916UP15_9BURK</name>
<keyword evidence="5" id="KW-1185">Reference proteome</keyword>
<dbReference type="PROSITE" id="PS50977">
    <property type="entry name" value="HTH_TETR_2"/>
    <property type="match status" value="1"/>
</dbReference>
<dbReference type="Pfam" id="PF17939">
    <property type="entry name" value="TetR_C_30"/>
    <property type="match status" value="1"/>
</dbReference>
<dbReference type="InterPro" id="IPR001647">
    <property type="entry name" value="HTH_TetR"/>
</dbReference>
<gene>
    <name evidence="4" type="ORF">GCM10011396_30720</name>
</gene>
<reference evidence="4" key="1">
    <citation type="journal article" date="2014" name="Int. J. Syst. Evol. Microbiol.">
        <title>Complete genome sequence of Corynebacterium casei LMG S-19264T (=DSM 44701T), isolated from a smear-ripened cheese.</title>
        <authorList>
            <consortium name="US DOE Joint Genome Institute (JGI-PGF)"/>
            <person name="Walter F."/>
            <person name="Albersmeier A."/>
            <person name="Kalinowski J."/>
            <person name="Ruckert C."/>
        </authorList>
    </citation>
    <scope>NUCLEOTIDE SEQUENCE</scope>
    <source>
        <strain evidence="4">CGMCC 1.10998</strain>
    </source>
</reference>
<evidence type="ECO:0000256" key="1">
    <source>
        <dbReference type="ARBA" id="ARBA00023125"/>
    </source>
</evidence>
<dbReference type="Proteomes" id="UP000637423">
    <property type="component" value="Unassembled WGS sequence"/>
</dbReference>
<reference evidence="4" key="2">
    <citation type="submission" date="2020-09" db="EMBL/GenBank/DDBJ databases">
        <authorList>
            <person name="Sun Q."/>
            <person name="Zhou Y."/>
        </authorList>
    </citation>
    <scope>NUCLEOTIDE SEQUENCE</scope>
    <source>
        <strain evidence="4">CGMCC 1.10998</strain>
    </source>
</reference>
<dbReference type="SUPFAM" id="SSF46689">
    <property type="entry name" value="Homeodomain-like"/>
    <property type="match status" value="1"/>
</dbReference>
<dbReference type="InterPro" id="IPR041586">
    <property type="entry name" value="PsrA_TetR_C"/>
</dbReference>
<dbReference type="GO" id="GO:0003700">
    <property type="term" value="F:DNA-binding transcription factor activity"/>
    <property type="evidence" value="ECO:0007669"/>
    <property type="project" value="TreeGrafter"/>
</dbReference>
<dbReference type="SUPFAM" id="SSF48498">
    <property type="entry name" value="Tetracyclin repressor-like, C-terminal domain"/>
    <property type="match status" value="1"/>
</dbReference>
<dbReference type="InterPro" id="IPR036271">
    <property type="entry name" value="Tet_transcr_reg_TetR-rel_C_sf"/>
</dbReference>
<dbReference type="AlphaFoldDB" id="A0A916UP15"/>
<evidence type="ECO:0000313" key="4">
    <source>
        <dbReference type="EMBL" id="GGC81356.1"/>
    </source>
</evidence>
<dbReference type="PANTHER" id="PTHR30055">
    <property type="entry name" value="HTH-TYPE TRANSCRIPTIONAL REGULATOR RUTR"/>
    <property type="match status" value="1"/>
</dbReference>
<dbReference type="RefSeq" id="WP_188566986.1">
    <property type="nucleotide sequence ID" value="NZ_BMED01000003.1"/>
</dbReference>
<dbReference type="PANTHER" id="PTHR30055:SF235">
    <property type="entry name" value="TRANSCRIPTIONAL REGULATORY PROTEIN"/>
    <property type="match status" value="1"/>
</dbReference>
<dbReference type="Pfam" id="PF00440">
    <property type="entry name" value="TetR_N"/>
    <property type="match status" value="1"/>
</dbReference>
<evidence type="ECO:0000256" key="2">
    <source>
        <dbReference type="PROSITE-ProRule" id="PRU00335"/>
    </source>
</evidence>
<evidence type="ECO:0000259" key="3">
    <source>
        <dbReference type="PROSITE" id="PS50977"/>
    </source>
</evidence>